<feature type="compositionally biased region" description="Polar residues" evidence="5">
    <location>
        <begin position="703"/>
        <end position="716"/>
    </location>
</feature>
<accession>A0A2W1BE24</accession>
<feature type="compositionally biased region" description="Basic and acidic residues" evidence="5">
    <location>
        <begin position="621"/>
        <end position="647"/>
    </location>
</feature>
<gene>
    <name evidence="7" type="primary">HaOG211934</name>
    <name evidence="7" type="ORF">B5X24_HaOG211934</name>
</gene>
<dbReference type="InterPro" id="IPR040204">
    <property type="entry name" value="UBR7"/>
</dbReference>
<feature type="zinc finger region" description="UBR-type" evidence="4">
    <location>
        <begin position="49"/>
        <end position="125"/>
    </location>
</feature>
<feature type="compositionally biased region" description="Basic and acidic residues" evidence="5">
    <location>
        <begin position="593"/>
        <end position="612"/>
    </location>
</feature>
<dbReference type="InterPro" id="IPR003126">
    <property type="entry name" value="Znf_UBR"/>
</dbReference>
<evidence type="ECO:0000259" key="6">
    <source>
        <dbReference type="PROSITE" id="PS51157"/>
    </source>
</evidence>
<dbReference type="Gene3D" id="3.30.40.10">
    <property type="entry name" value="Zinc/RING finger domain, C3HC4 (zinc finger)"/>
    <property type="match status" value="1"/>
</dbReference>
<dbReference type="GO" id="GO:0005737">
    <property type="term" value="C:cytoplasm"/>
    <property type="evidence" value="ECO:0007669"/>
    <property type="project" value="TreeGrafter"/>
</dbReference>
<feature type="compositionally biased region" description="Basic and acidic residues" evidence="5">
    <location>
        <begin position="717"/>
        <end position="727"/>
    </location>
</feature>
<feature type="compositionally biased region" description="Basic and acidic residues" evidence="5">
    <location>
        <begin position="571"/>
        <end position="584"/>
    </location>
</feature>
<evidence type="ECO:0000256" key="4">
    <source>
        <dbReference type="PROSITE-ProRule" id="PRU00508"/>
    </source>
</evidence>
<dbReference type="PANTHER" id="PTHR13513:SF9">
    <property type="entry name" value="E3 UBIQUITIN-PROTEIN LIGASE UBR7-RELATED"/>
    <property type="match status" value="1"/>
</dbReference>
<dbReference type="PROSITE" id="PS51157">
    <property type="entry name" value="ZF_UBR"/>
    <property type="match status" value="1"/>
</dbReference>
<keyword evidence="8" id="KW-1185">Reference proteome</keyword>
<dbReference type="InterPro" id="IPR011011">
    <property type="entry name" value="Znf_FYVE_PHD"/>
</dbReference>
<keyword evidence="2" id="KW-0863">Zinc-finger</keyword>
<dbReference type="GO" id="GO:0008270">
    <property type="term" value="F:zinc ion binding"/>
    <property type="evidence" value="ECO:0007669"/>
    <property type="project" value="UniProtKB-KW"/>
</dbReference>
<feature type="compositionally biased region" description="Basic and acidic residues" evidence="5">
    <location>
        <begin position="432"/>
        <end position="445"/>
    </location>
</feature>
<feature type="compositionally biased region" description="Basic and acidic residues" evidence="5">
    <location>
        <begin position="336"/>
        <end position="362"/>
    </location>
</feature>
<dbReference type="Pfam" id="PF02207">
    <property type="entry name" value="zf-UBR"/>
    <property type="match status" value="1"/>
</dbReference>
<feature type="domain" description="UBR-type" evidence="6">
    <location>
        <begin position="49"/>
        <end position="125"/>
    </location>
</feature>
<feature type="compositionally biased region" description="Polar residues" evidence="5">
    <location>
        <begin position="363"/>
        <end position="374"/>
    </location>
</feature>
<dbReference type="InterPro" id="IPR047506">
    <property type="entry name" value="UBR7-like_UBR-box"/>
</dbReference>
<name>A0A2W1BE24_HELAM</name>
<feature type="compositionally biased region" description="Polar residues" evidence="5">
    <location>
        <begin position="511"/>
        <end position="521"/>
    </location>
</feature>
<feature type="compositionally biased region" description="Basic and acidic residues" evidence="5">
    <location>
        <begin position="302"/>
        <end position="314"/>
    </location>
</feature>
<evidence type="ECO:0000256" key="2">
    <source>
        <dbReference type="ARBA" id="ARBA00022771"/>
    </source>
</evidence>
<feature type="compositionally biased region" description="Basic and acidic residues" evidence="5">
    <location>
        <begin position="243"/>
        <end position="253"/>
    </location>
</feature>
<keyword evidence="3" id="KW-0862">Zinc</keyword>
<dbReference type="SMART" id="SM00396">
    <property type="entry name" value="ZnF_UBR1"/>
    <property type="match status" value="1"/>
</dbReference>
<dbReference type="EMBL" id="KZ150222">
    <property type="protein sequence ID" value="PZC72085.1"/>
    <property type="molecule type" value="Genomic_DNA"/>
</dbReference>
<dbReference type="CDD" id="cd15542">
    <property type="entry name" value="PHD_UBR7"/>
    <property type="match status" value="1"/>
</dbReference>
<evidence type="ECO:0000256" key="3">
    <source>
        <dbReference type="ARBA" id="ARBA00022833"/>
    </source>
</evidence>
<feature type="compositionally biased region" description="Basic and acidic residues" evidence="5">
    <location>
        <begin position="656"/>
        <end position="702"/>
    </location>
</feature>
<feature type="compositionally biased region" description="Polar residues" evidence="5">
    <location>
        <begin position="277"/>
        <end position="288"/>
    </location>
</feature>
<dbReference type="PANTHER" id="PTHR13513">
    <property type="entry name" value="E3 UBIQUITIN-PROTEIN LIGASE UBR7"/>
    <property type="match status" value="1"/>
</dbReference>
<dbReference type="SUPFAM" id="SSF57903">
    <property type="entry name" value="FYVE/PHD zinc finger"/>
    <property type="match status" value="1"/>
</dbReference>
<feature type="compositionally biased region" description="Basic and acidic residues" evidence="5">
    <location>
        <begin position="386"/>
        <end position="424"/>
    </location>
</feature>
<protein>
    <recommendedName>
        <fullName evidence="6">UBR-type domain-containing protein</fullName>
    </recommendedName>
</protein>
<dbReference type="AlphaFoldDB" id="A0A2W1BE24"/>
<dbReference type="CDD" id="cd19677">
    <property type="entry name" value="UBR-box_UBR7"/>
    <property type="match status" value="1"/>
</dbReference>
<evidence type="ECO:0000313" key="7">
    <source>
        <dbReference type="EMBL" id="PZC72085.1"/>
    </source>
</evidence>
<dbReference type="Proteomes" id="UP000249218">
    <property type="component" value="Unassembled WGS sequence"/>
</dbReference>
<dbReference type="InterPro" id="IPR013083">
    <property type="entry name" value="Znf_RING/FYVE/PHD"/>
</dbReference>
<feature type="compositionally biased region" description="Basic and acidic residues" evidence="5">
    <location>
        <begin position="501"/>
        <end position="510"/>
    </location>
</feature>
<sequence>MATDDVNIAEDAEMAECDGDKVVTMMDVLQEQQDFEEDANAVLGASDDKNCTYPKGYIKRQALYACLTCCTEAKTDPTKRAGVCLACSLTCHENHELVELYTKRNFRCDCGNPKFNSNPCQFTSDKTDLNEGNVYNQNFSGLYCTCHRPYPDPESTIEDDMIQCIICEDWLHASHLDAVVPANDQYSEMICKSCMEKNEFLHDYSMFAVTVETGDVDIVSINGDSKSTDNSLCNGGLEKEKLTNGIEENKTESELANVTVNGDVEMSEDKVKDDAEQNTTEEQNSSAENTEEKQTDISNIESESKSEDKEKANNDDNLADTETKATEPEDQPMETTEIKEDEKTTEESNTGKDNLETEKDTLNDQSDATVITSEQKSDQSTDENAESTKENSEKANDNMDSTDIKTDDSKDNDSTQNTDKEPQKTDAAISDQSEKEHEGDGDKVQESLVETSEDKSEQQLLNDLSELTADNSAAEEKPEEKMNQSGGGENVPANTTESAEEITKESESSDQKPVNESTADATNIEVPDTSQPAENEKENPEDKTDSVMDAIDELLDTANNSKENTTEELQEETKNEASESKVESTGENEIESSESKVESTEQKESEDVDMKPSETQPDNEVPEKTDETVEPDDKISTIKDTDVEMNDKAAQNQPASEDKQNDEPGSKSGKDDKTEDIDKPDATVTEDKLDSESVTDKDEKSQVTDTANETINQDNKALNETDSELKTAGENGSTTEDDECKDKNKNEGSNSTENAKEHKRKLSTDDITDDSSSKKAKLECVRPKGVKRVHKGATFWPSNFRQKLCTCGECTTMYNDLKVLYLTDLEDTVFAYESLGKENVAGGASQYEKGLQALSSLDRIQQINALTEYNRMRDKLLDFLKSFKDRKEIVKEEDIKAFFAGMKPRREPDGVYFCR</sequence>
<proteinExistence type="predicted"/>
<feature type="region of interest" description="Disordered" evidence="5">
    <location>
        <begin position="243"/>
        <end position="775"/>
    </location>
</feature>
<dbReference type="GO" id="GO:0061630">
    <property type="term" value="F:ubiquitin protein ligase activity"/>
    <property type="evidence" value="ECO:0007669"/>
    <property type="project" value="InterPro"/>
</dbReference>
<evidence type="ECO:0000256" key="5">
    <source>
        <dbReference type="SAM" id="MobiDB-lite"/>
    </source>
</evidence>
<reference evidence="7 8" key="1">
    <citation type="journal article" date="2017" name="BMC Biol.">
        <title>Genomic innovations, transcriptional plasticity and gene loss underlying the evolution and divergence of two highly polyphagous and invasive Helicoverpa pest species.</title>
        <authorList>
            <person name="Pearce S.L."/>
            <person name="Clarke D.F."/>
            <person name="East P.D."/>
            <person name="Elfekih S."/>
            <person name="Gordon K.H."/>
            <person name="Jermiin L.S."/>
            <person name="McGaughran A."/>
            <person name="Oakeshott J.G."/>
            <person name="Papanikolaou A."/>
            <person name="Perera O.P."/>
            <person name="Rane R.V."/>
            <person name="Richards S."/>
            <person name="Tay W.T."/>
            <person name="Walsh T.K."/>
            <person name="Anderson A."/>
            <person name="Anderson C.J."/>
            <person name="Asgari S."/>
            <person name="Board P.G."/>
            <person name="Bretschneider A."/>
            <person name="Campbell P.M."/>
            <person name="Chertemps T."/>
            <person name="Christeller J.T."/>
            <person name="Coppin C.W."/>
            <person name="Downes S.J."/>
            <person name="Duan G."/>
            <person name="Farnsworth C.A."/>
            <person name="Good R.T."/>
            <person name="Han L.B."/>
            <person name="Han Y.C."/>
            <person name="Hatje K."/>
            <person name="Horne I."/>
            <person name="Huang Y.P."/>
            <person name="Hughes D.S."/>
            <person name="Jacquin-Joly E."/>
            <person name="James W."/>
            <person name="Jhangiani S."/>
            <person name="Kollmar M."/>
            <person name="Kuwar S.S."/>
            <person name="Li S."/>
            <person name="Liu N.Y."/>
            <person name="Maibeche M.T."/>
            <person name="Miller J.R."/>
            <person name="Montagne N."/>
            <person name="Perry T."/>
            <person name="Qu J."/>
            <person name="Song S.V."/>
            <person name="Sutton G.G."/>
            <person name="Vogel H."/>
            <person name="Walenz B.P."/>
            <person name="Xu W."/>
            <person name="Zhang H.J."/>
            <person name="Zou Z."/>
            <person name="Batterham P."/>
            <person name="Edwards O.R."/>
            <person name="Feyereisen R."/>
            <person name="Gibbs R.A."/>
            <person name="Heckel D.G."/>
            <person name="McGrath A."/>
            <person name="Robin C."/>
            <person name="Scherer S.E."/>
            <person name="Worley K.C."/>
            <person name="Wu Y.D."/>
        </authorList>
    </citation>
    <scope>NUCLEOTIDE SEQUENCE [LARGE SCALE GENOMIC DNA]</scope>
    <source>
        <strain evidence="7">Harm_GR_Male_#8</strain>
        <tissue evidence="7">Whole organism</tissue>
    </source>
</reference>
<dbReference type="OrthoDB" id="10262564at2759"/>
<evidence type="ECO:0000256" key="1">
    <source>
        <dbReference type="ARBA" id="ARBA00022723"/>
    </source>
</evidence>
<organism evidence="7 8">
    <name type="scientific">Helicoverpa armigera</name>
    <name type="common">Cotton bollworm</name>
    <name type="synonym">Heliothis armigera</name>
    <dbReference type="NCBI Taxonomy" id="29058"/>
    <lineage>
        <taxon>Eukaryota</taxon>
        <taxon>Metazoa</taxon>
        <taxon>Ecdysozoa</taxon>
        <taxon>Arthropoda</taxon>
        <taxon>Hexapoda</taxon>
        <taxon>Insecta</taxon>
        <taxon>Pterygota</taxon>
        <taxon>Neoptera</taxon>
        <taxon>Endopterygota</taxon>
        <taxon>Lepidoptera</taxon>
        <taxon>Glossata</taxon>
        <taxon>Ditrysia</taxon>
        <taxon>Noctuoidea</taxon>
        <taxon>Noctuidae</taxon>
        <taxon>Heliothinae</taxon>
        <taxon>Helicoverpa</taxon>
    </lineage>
</organism>
<evidence type="ECO:0000313" key="8">
    <source>
        <dbReference type="Proteomes" id="UP000249218"/>
    </source>
</evidence>
<feature type="compositionally biased region" description="Basic and acidic residues" evidence="5">
    <location>
        <begin position="534"/>
        <end position="546"/>
    </location>
</feature>
<keyword evidence="1" id="KW-0479">Metal-binding</keyword>